<gene>
    <name evidence="4" type="ORF">A4X13_0g1680</name>
</gene>
<reference evidence="4" key="2">
    <citation type="journal article" date="2019" name="IMA Fungus">
        <title>Genome sequencing and comparison of five Tilletia species to identify candidate genes for the detection of regulated species infecting wheat.</title>
        <authorList>
            <person name="Nguyen H.D.T."/>
            <person name="Sultana T."/>
            <person name="Kesanakurti P."/>
            <person name="Hambleton S."/>
        </authorList>
    </citation>
    <scope>NUCLEOTIDE SEQUENCE</scope>
    <source>
        <strain evidence="4">DAOMC 236416</strain>
    </source>
</reference>
<dbReference type="SUPFAM" id="SSF53474">
    <property type="entry name" value="alpha/beta-Hydrolases"/>
    <property type="match status" value="1"/>
</dbReference>
<comment type="similarity">
    <text evidence="1">Belongs to the type-B carboxylesterase/lipase family.</text>
</comment>
<dbReference type="InterPro" id="IPR050654">
    <property type="entry name" value="AChE-related_enzymes"/>
</dbReference>
<keyword evidence="2" id="KW-0378">Hydrolase</keyword>
<dbReference type="InterPro" id="IPR029058">
    <property type="entry name" value="AB_hydrolase_fold"/>
</dbReference>
<evidence type="ECO:0000256" key="2">
    <source>
        <dbReference type="ARBA" id="ARBA00022801"/>
    </source>
</evidence>
<keyword evidence="5" id="KW-1185">Reference proteome</keyword>
<organism evidence="4 5">
    <name type="scientific">Tilletia indica</name>
    <dbReference type="NCBI Taxonomy" id="43049"/>
    <lineage>
        <taxon>Eukaryota</taxon>
        <taxon>Fungi</taxon>
        <taxon>Dikarya</taxon>
        <taxon>Basidiomycota</taxon>
        <taxon>Ustilaginomycotina</taxon>
        <taxon>Exobasidiomycetes</taxon>
        <taxon>Tilletiales</taxon>
        <taxon>Tilletiaceae</taxon>
        <taxon>Tilletia</taxon>
    </lineage>
</organism>
<comment type="caution">
    <text evidence="4">The sequence shown here is derived from an EMBL/GenBank/DDBJ whole genome shotgun (WGS) entry which is preliminary data.</text>
</comment>
<dbReference type="OrthoDB" id="408631at2759"/>
<dbReference type="PANTHER" id="PTHR43918">
    <property type="entry name" value="ACETYLCHOLINESTERASE"/>
    <property type="match status" value="1"/>
</dbReference>
<dbReference type="Pfam" id="PF00135">
    <property type="entry name" value="COesterase"/>
    <property type="match status" value="1"/>
</dbReference>
<dbReference type="InterPro" id="IPR002018">
    <property type="entry name" value="CarbesteraseB"/>
</dbReference>
<name>A0A177TPD5_9BASI</name>
<evidence type="ECO:0000313" key="4">
    <source>
        <dbReference type="EMBL" id="KAE8258441.1"/>
    </source>
</evidence>
<dbReference type="PANTHER" id="PTHR43918:SF4">
    <property type="entry name" value="CARBOXYLIC ESTER HYDROLASE"/>
    <property type="match status" value="1"/>
</dbReference>
<feature type="domain" description="Carboxylesterase type B" evidence="3">
    <location>
        <begin position="35"/>
        <end position="373"/>
    </location>
</feature>
<dbReference type="AlphaFoldDB" id="A0A177TPD5"/>
<evidence type="ECO:0000256" key="1">
    <source>
        <dbReference type="ARBA" id="ARBA00005964"/>
    </source>
</evidence>
<dbReference type="GO" id="GO:0052689">
    <property type="term" value="F:carboxylic ester hydrolase activity"/>
    <property type="evidence" value="ECO:0007669"/>
    <property type="project" value="TreeGrafter"/>
</dbReference>
<dbReference type="Proteomes" id="UP000077521">
    <property type="component" value="Unassembled WGS sequence"/>
</dbReference>
<evidence type="ECO:0000259" key="3">
    <source>
        <dbReference type="Pfam" id="PF00135"/>
    </source>
</evidence>
<dbReference type="ESTHER" id="9basi-a0a177tpd5">
    <property type="family name" value="Fungal_carboxylesterase_lipase"/>
</dbReference>
<evidence type="ECO:0000313" key="5">
    <source>
        <dbReference type="Proteomes" id="UP000077521"/>
    </source>
</evidence>
<dbReference type="Gene3D" id="3.40.50.1820">
    <property type="entry name" value="alpha/beta hydrolase"/>
    <property type="match status" value="2"/>
</dbReference>
<dbReference type="EMBL" id="LWDF02000070">
    <property type="protein sequence ID" value="KAE8258441.1"/>
    <property type="molecule type" value="Genomic_DNA"/>
</dbReference>
<reference evidence="4" key="1">
    <citation type="submission" date="2016-04" db="EMBL/GenBank/DDBJ databases">
        <authorList>
            <person name="Nguyen H.D."/>
            <person name="Samba Siva P."/>
            <person name="Cullis J."/>
            <person name="Levesque C.A."/>
            <person name="Hambleton S."/>
        </authorList>
    </citation>
    <scope>NUCLEOTIDE SEQUENCE</scope>
    <source>
        <strain evidence="4">DAOMC 236416</strain>
    </source>
</reference>
<proteinExistence type="inferred from homology"/>
<sequence>MRFSLPTFSLLVGFAAVTAATHHSHHSRRAAGDYTFVDTTSGRAKGVYLPNSGVYRYLGIPYAEDTGGQHRFKPAVRKARVSGIIDATHAGPSCISTQGNISRTALGFTGQQLPDPSTWSEDCLLVNLYVNQAARRRAGKGAKAAVLIYVYGGSFMTGSPTIPIYDGVPFASANEDTIFVTFSYRLSIFGNPMSPQVTKYQNIGWNFGLTDMHLMLDWLRDNVASFGGDPNRIVMFGGSSGSTMVDAYGFSEYGKNNSVAKGLIVQSGAILGMELITGAASKTTFGRPDSEWNTVASAVGCGKKGDDAQLACMQSKSWSEIAAATVSAGRVFAPTPDNVTWFDNWALRSASGKMAKIPTIFGTNSNEATLFGNHDSEISCKTADAMFTPPFWTCPAATEAADRVRAGVPTWRYLYSGRWDAFLQGRPWIGTYHFSEIPQILGTTPPYWVSDSSQRAPPTPAQLANSRAFQTMWRAFAHDPLHGLEQFGWPQYSPRKRTLAHIAKDNREDLVLEVAPAVEDRTCRILTPLTTSMQDVARRINSIF</sequence>
<accession>A0A177TPD5</accession>
<protein>
    <recommendedName>
        <fullName evidence="3">Carboxylesterase type B domain-containing protein</fullName>
    </recommendedName>
</protein>